<sequence>MFDKSKVSGLSTCILGEEDHSSPINLGDKEDNKDQVFEDSTKKKRTTVKGLKRKGKTPSPRKRVKNLMVRVMTKMVDDVIKYQLYNITSNAR</sequence>
<protein>
    <submittedName>
        <fullName evidence="2">Uncharacterized protein</fullName>
    </submittedName>
</protein>
<organism evidence="2">
    <name type="scientific">Arundo donax</name>
    <name type="common">Giant reed</name>
    <name type="synonym">Donax arundinaceus</name>
    <dbReference type="NCBI Taxonomy" id="35708"/>
    <lineage>
        <taxon>Eukaryota</taxon>
        <taxon>Viridiplantae</taxon>
        <taxon>Streptophyta</taxon>
        <taxon>Embryophyta</taxon>
        <taxon>Tracheophyta</taxon>
        <taxon>Spermatophyta</taxon>
        <taxon>Magnoliopsida</taxon>
        <taxon>Liliopsida</taxon>
        <taxon>Poales</taxon>
        <taxon>Poaceae</taxon>
        <taxon>PACMAD clade</taxon>
        <taxon>Arundinoideae</taxon>
        <taxon>Arundineae</taxon>
        <taxon>Arundo</taxon>
    </lineage>
</organism>
<dbReference type="AlphaFoldDB" id="A0A0A9H3E8"/>
<feature type="compositionally biased region" description="Basic residues" evidence="1">
    <location>
        <begin position="42"/>
        <end position="62"/>
    </location>
</feature>
<feature type="compositionally biased region" description="Basic and acidic residues" evidence="1">
    <location>
        <begin position="17"/>
        <end position="41"/>
    </location>
</feature>
<feature type="region of interest" description="Disordered" evidence="1">
    <location>
        <begin position="17"/>
        <end position="62"/>
    </location>
</feature>
<evidence type="ECO:0000313" key="2">
    <source>
        <dbReference type="EMBL" id="JAE27398.1"/>
    </source>
</evidence>
<proteinExistence type="predicted"/>
<name>A0A0A9H3E8_ARUDO</name>
<reference evidence="2" key="1">
    <citation type="submission" date="2014-09" db="EMBL/GenBank/DDBJ databases">
        <authorList>
            <person name="Magalhaes I.L.F."/>
            <person name="Oliveira U."/>
            <person name="Santos F.R."/>
            <person name="Vidigal T.H.D.A."/>
            <person name="Brescovit A.D."/>
            <person name="Santos A.J."/>
        </authorList>
    </citation>
    <scope>NUCLEOTIDE SEQUENCE</scope>
    <source>
        <tissue evidence="2">Shoot tissue taken approximately 20 cm above the soil surface</tissue>
    </source>
</reference>
<evidence type="ECO:0000256" key="1">
    <source>
        <dbReference type="SAM" id="MobiDB-lite"/>
    </source>
</evidence>
<accession>A0A0A9H3E8</accession>
<dbReference type="EMBL" id="GBRH01170498">
    <property type="protein sequence ID" value="JAE27398.1"/>
    <property type="molecule type" value="Transcribed_RNA"/>
</dbReference>
<reference evidence="2" key="2">
    <citation type="journal article" date="2015" name="Data Brief">
        <title>Shoot transcriptome of the giant reed, Arundo donax.</title>
        <authorList>
            <person name="Barrero R.A."/>
            <person name="Guerrero F.D."/>
            <person name="Moolhuijzen P."/>
            <person name="Goolsby J.A."/>
            <person name="Tidwell J."/>
            <person name="Bellgard S.E."/>
            <person name="Bellgard M.I."/>
        </authorList>
    </citation>
    <scope>NUCLEOTIDE SEQUENCE</scope>
    <source>
        <tissue evidence="2">Shoot tissue taken approximately 20 cm above the soil surface</tissue>
    </source>
</reference>